<proteinExistence type="predicted"/>
<accession>Q9AW82</accession>
<dbReference type="Proteomes" id="UP000242167">
    <property type="component" value="Nucleomorph 2"/>
</dbReference>
<dbReference type="GO" id="GO:0000428">
    <property type="term" value="C:DNA-directed RNA polymerase complex"/>
    <property type="evidence" value="ECO:0007669"/>
    <property type="project" value="UniProtKB-KW"/>
</dbReference>
<name>Q9AW82_GUITH</name>
<reference evidence="1 2" key="1">
    <citation type="journal article" date="2001" name="Nature">
        <title>The highly reduced genome of an enslaved algal nucleus.</title>
        <authorList>
            <person name="Douglas S."/>
            <person name="Zauner S."/>
            <person name="Fraunholz M."/>
            <person name="Beaton M."/>
            <person name="Penny S."/>
            <person name="Deng L."/>
            <person name="Wu X."/>
            <person name="Reith M."/>
            <person name="Cavalier-Smith T."/>
            <person name="Maier U."/>
        </authorList>
    </citation>
    <scope>NUCLEOTIDE SEQUENCE [LARGE SCALE GENOMIC DNA]</scope>
</reference>
<organism evidence="1 2">
    <name type="scientific">Guillardia theta</name>
    <name type="common">Cryptophyte</name>
    <name type="synonym">Cryptomonas phi</name>
    <dbReference type="NCBI Taxonomy" id="55529"/>
    <lineage>
        <taxon>Eukaryota</taxon>
        <taxon>Cryptophyceae</taxon>
        <taxon>Pyrenomonadales</taxon>
        <taxon>Geminigeraceae</taxon>
        <taxon>Guillardia</taxon>
    </lineage>
</organism>
<evidence type="ECO:0000313" key="2">
    <source>
        <dbReference type="Proteomes" id="UP000242167"/>
    </source>
</evidence>
<dbReference type="EMBL" id="AJ010592">
    <property type="protein sequence ID" value="CAC26987.1"/>
    <property type="molecule type" value="Genomic_DNA"/>
</dbReference>
<evidence type="ECO:0000313" key="1">
    <source>
        <dbReference type="EMBL" id="CAC26987.1"/>
    </source>
</evidence>
<protein>
    <submittedName>
        <fullName evidence="1">Uncharacterized protein</fullName>
    </submittedName>
</protein>
<dbReference type="PIR" id="B90105">
    <property type="entry name" value="B90105"/>
</dbReference>
<dbReference type="AlphaFoldDB" id="Q9AW82"/>
<dbReference type="GeneID" id="857570"/>
<dbReference type="RefSeq" id="XP_001713204.1">
    <property type="nucleotide sequence ID" value="XM_001713152.1"/>
</dbReference>
<sequence length="129" mass="15782">MYHNCETMANVFADFLRIKLENLIEKKSNLKMNLHFHEEFKKIFNFCINFFLKKICRFAIESSWLNNREKININDLLNNIYLEKFFKDPKLIFENRKNIQSFLNKITLVKKKKKKNFSNDYFKNKNAEL</sequence>